<reference evidence="1" key="1">
    <citation type="journal article" date="2021" name="Proc. Natl. Acad. Sci. U.S.A.">
        <title>A Catalog of Tens of Thousands of Viruses from Human Metagenomes Reveals Hidden Associations with Chronic Diseases.</title>
        <authorList>
            <person name="Tisza M.J."/>
            <person name="Buck C.B."/>
        </authorList>
    </citation>
    <scope>NUCLEOTIDE SEQUENCE</scope>
    <source>
        <strain evidence="1">Ct0eR1</strain>
    </source>
</reference>
<proteinExistence type="predicted"/>
<protein>
    <submittedName>
        <fullName evidence="1">Uncharacterized protein</fullName>
    </submittedName>
</protein>
<accession>A0A8S5UHH1</accession>
<dbReference type="EMBL" id="BK016087">
    <property type="protein sequence ID" value="DAF93842.1"/>
    <property type="molecule type" value="Genomic_DNA"/>
</dbReference>
<name>A0A8S5UHH1_9CAUD</name>
<evidence type="ECO:0000313" key="1">
    <source>
        <dbReference type="EMBL" id="DAF93842.1"/>
    </source>
</evidence>
<organism evidence="1">
    <name type="scientific">Siphoviridae sp. ct0eR1</name>
    <dbReference type="NCBI Taxonomy" id="2825297"/>
    <lineage>
        <taxon>Viruses</taxon>
        <taxon>Duplodnaviria</taxon>
        <taxon>Heunggongvirae</taxon>
        <taxon>Uroviricota</taxon>
        <taxon>Caudoviricetes</taxon>
    </lineage>
</organism>
<sequence length="39" mass="4423">MGGAPSHKTNVVLGIDRHWACVVYAHARTYMRQRPPRCS</sequence>